<dbReference type="InterPro" id="IPR002772">
    <property type="entry name" value="Glyco_hydro_3_C"/>
</dbReference>
<feature type="chain" id="PRO_5044801054" description="Fibronectin type III-like domain-containing protein" evidence="7">
    <location>
        <begin position="28"/>
        <end position="897"/>
    </location>
</feature>
<dbReference type="SUPFAM" id="SSF51445">
    <property type="entry name" value="(Trans)glycosidases"/>
    <property type="match status" value="1"/>
</dbReference>
<feature type="signal peptide" evidence="7">
    <location>
        <begin position="1"/>
        <end position="27"/>
    </location>
</feature>
<dbReference type="PANTHER" id="PTHR42721">
    <property type="entry name" value="SUGAR HYDROLASE-RELATED"/>
    <property type="match status" value="1"/>
</dbReference>
<dbReference type="GO" id="GO:0004553">
    <property type="term" value="F:hydrolase activity, hydrolyzing O-glycosyl compounds"/>
    <property type="evidence" value="ECO:0007669"/>
    <property type="project" value="UniProtKB-ARBA"/>
</dbReference>
<evidence type="ECO:0000313" key="9">
    <source>
        <dbReference type="EMBL" id="CAL4990564.1"/>
    </source>
</evidence>
<dbReference type="InterPro" id="IPR026891">
    <property type="entry name" value="Fn3-like"/>
</dbReference>
<evidence type="ECO:0000256" key="7">
    <source>
        <dbReference type="SAM" id="SignalP"/>
    </source>
</evidence>
<gene>
    <name evidence="9" type="ORF">URODEC1_LOCUS60313</name>
</gene>
<dbReference type="PRINTS" id="PR00133">
    <property type="entry name" value="GLHYDRLASE3"/>
</dbReference>
<dbReference type="EMBL" id="OZ075134">
    <property type="protein sequence ID" value="CAL4990564.1"/>
    <property type="molecule type" value="Genomic_DNA"/>
</dbReference>
<evidence type="ECO:0000256" key="2">
    <source>
        <dbReference type="ARBA" id="ARBA00022525"/>
    </source>
</evidence>
<keyword evidence="4" id="KW-0378">Hydrolase</keyword>
<name>A0ABC9B3D5_9POAL</name>
<sequence length="897" mass="95217">MRRHLLPVLLLLLAAAASSLLAPAAQARTAFACAPGGPATSLPFCRQSLLLHARARDFVSRLTRAEKVRLLVNNAAGVPRLGVAGYEWWSEALHGVSDTGPGVKFGGAFPGATAFPQVIGTAAALNASLWELIGRAVSDEARAMYNGGQAGLTFWSPNVNIFRDPRWGRGQETPGEDPTISSRYAAAYVRGLQQQQPSSSNRLKLAACCKHFTAYDLDHWGNTDRFHFNAIVSPQDLEDTFNVPFRSCVANGNDAAVMCSYNQVNGVPTCADESFLKGTIRGKWGLDGYIVSDCDSVDVFFNDQHYTRTVEDAAAAALRAGLDLDCGPFLAVYTEPAVAKRKVSDADVDNAVINTVTVQMRLGMFDGDPAAGPYGHLGPKDVCTPANQEFALEAARQGVVLLKNEKRKKHGGGILPLRAAAHRTVAVVGPHAEATVAMVGNYAGKACRYTTPLQGVAGYVKQAVHAAGCADVACAGTQQPVAAAVDAARRADATVVVAGLDQKVEAEGLDRNSLLLPGRQAELISAVAKASKGPVILVLMSGGPIDIAFAQNDPRIAAILWVGYPGQAGGQAIADVIFGHHNPGGKLPMTWYPQDYLRKAPMTNMAMRANPASGYPGRTYRFYTGPTIHPFGHGLSYTRFTHTLAHAPAQLTVRLAGGHAATSSAATASLLNATTRAGGERAVRVAHARCEGLSVPVHVDVSNVGGRDGAHTVMVYHAAPAASGGGGAPERQLVAFEKVHVAAGGVARVEVAVDVCEGMSVAVRDGVRRIPVGEHRLVIGEITHTVTLGVEQLGGVGRDAATRKQGNSVKLEGTGFCAFRLCKGGDGDLKKVREGTGLVKIVEMNDCKRLNWKERRRMSFLPHRQCFLILKIRAFNLFQGETSKLHQPVEMQLHMGS</sequence>
<dbReference type="AlphaFoldDB" id="A0ABC9B3D5"/>
<evidence type="ECO:0000313" key="10">
    <source>
        <dbReference type="Proteomes" id="UP001497457"/>
    </source>
</evidence>
<evidence type="ECO:0000256" key="5">
    <source>
        <dbReference type="ARBA" id="ARBA00023180"/>
    </source>
</evidence>
<dbReference type="SUPFAM" id="SSF52279">
    <property type="entry name" value="Beta-D-glucan exohydrolase, C-terminal domain"/>
    <property type="match status" value="1"/>
</dbReference>
<keyword evidence="3 7" id="KW-0732">Signal</keyword>
<feature type="domain" description="Fibronectin type III-like" evidence="8">
    <location>
        <begin position="711"/>
        <end position="783"/>
    </location>
</feature>
<comment type="subcellular location">
    <subcellularLocation>
        <location evidence="1">Secreted</location>
    </subcellularLocation>
</comment>
<keyword evidence="5" id="KW-0325">Glycoprotein</keyword>
<dbReference type="InterPro" id="IPR013783">
    <property type="entry name" value="Ig-like_fold"/>
</dbReference>
<reference evidence="10" key="1">
    <citation type="submission" date="2024-06" db="EMBL/GenBank/DDBJ databases">
        <authorList>
            <person name="Ryan C."/>
        </authorList>
    </citation>
    <scope>NUCLEOTIDE SEQUENCE [LARGE SCALE GENOMIC DNA]</scope>
</reference>
<dbReference type="InterPro" id="IPR036881">
    <property type="entry name" value="Glyco_hydro_3_C_sf"/>
</dbReference>
<proteinExistence type="predicted"/>
<accession>A0ABC9B3D5</accession>
<dbReference type="InterPro" id="IPR001764">
    <property type="entry name" value="Glyco_hydro_3_N"/>
</dbReference>
<dbReference type="GO" id="GO:0005576">
    <property type="term" value="C:extracellular region"/>
    <property type="evidence" value="ECO:0007669"/>
    <property type="project" value="UniProtKB-SubCell"/>
</dbReference>
<dbReference type="Pfam" id="PF00933">
    <property type="entry name" value="Glyco_hydro_3"/>
    <property type="match status" value="1"/>
</dbReference>
<dbReference type="Gene3D" id="3.40.50.1700">
    <property type="entry name" value="Glycoside hydrolase family 3 C-terminal domain"/>
    <property type="match status" value="1"/>
</dbReference>
<dbReference type="InterPro" id="IPR017853">
    <property type="entry name" value="GH"/>
</dbReference>
<keyword evidence="6" id="KW-0326">Glycosidase</keyword>
<protein>
    <recommendedName>
        <fullName evidence="8">Fibronectin type III-like domain-containing protein</fullName>
    </recommendedName>
</protein>
<dbReference type="Gene3D" id="2.60.40.10">
    <property type="entry name" value="Immunoglobulins"/>
    <property type="match status" value="1"/>
</dbReference>
<evidence type="ECO:0000256" key="1">
    <source>
        <dbReference type="ARBA" id="ARBA00004613"/>
    </source>
</evidence>
<dbReference type="InterPro" id="IPR044993">
    <property type="entry name" value="BXL"/>
</dbReference>
<dbReference type="Proteomes" id="UP001497457">
    <property type="component" value="Chromosome 24b"/>
</dbReference>
<organism evidence="9 10">
    <name type="scientific">Urochloa decumbens</name>
    <dbReference type="NCBI Taxonomy" id="240449"/>
    <lineage>
        <taxon>Eukaryota</taxon>
        <taxon>Viridiplantae</taxon>
        <taxon>Streptophyta</taxon>
        <taxon>Embryophyta</taxon>
        <taxon>Tracheophyta</taxon>
        <taxon>Spermatophyta</taxon>
        <taxon>Magnoliopsida</taxon>
        <taxon>Liliopsida</taxon>
        <taxon>Poales</taxon>
        <taxon>Poaceae</taxon>
        <taxon>PACMAD clade</taxon>
        <taxon>Panicoideae</taxon>
        <taxon>Panicodae</taxon>
        <taxon>Paniceae</taxon>
        <taxon>Melinidinae</taxon>
        <taxon>Urochloa</taxon>
    </lineage>
</organism>
<dbReference type="SMART" id="SM01217">
    <property type="entry name" value="Fn3_like"/>
    <property type="match status" value="1"/>
</dbReference>
<dbReference type="InterPro" id="IPR036962">
    <property type="entry name" value="Glyco_hydro_3_N_sf"/>
</dbReference>
<keyword evidence="10" id="KW-1185">Reference proteome</keyword>
<dbReference type="FunFam" id="3.40.50.1700:FF:000001">
    <property type="entry name" value="probable beta-D-xylosidase 2"/>
    <property type="match status" value="1"/>
</dbReference>
<evidence type="ECO:0000256" key="6">
    <source>
        <dbReference type="ARBA" id="ARBA00023295"/>
    </source>
</evidence>
<dbReference type="FunFam" id="3.20.20.300:FF:000004">
    <property type="entry name" value="probable beta-D-xylosidase 7"/>
    <property type="match status" value="1"/>
</dbReference>
<dbReference type="Pfam" id="PF01915">
    <property type="entry name" value="Glyco_hydro_3_C"/>
    <property type="match status" value="1"/>
</dbReference>
<evidence type="ECO:0000256" key="3">
    <source>
        <dbReference type="ARBA" id="ARBA00022729"/>
    </source>
</evidence>
<dbReference type="Pfam" id="PF14310">
    <property type="entry name" value="Fn3-like"/>
    <property type="match status" value="1"/>
</dbReference>
<dbReference type="PANTHER" id="PTHR42721:SF45">
    <property type="entry name" value="BETA-D-XYLOSIDASE 2-RELATED"/>
    <property type="match status" value="1"/>
</dbReference>
<evidence type="ECO:0000256" key="4">
    <source>
        <dbReference type="ARBA" id="ARBA00022801"/>
    </source>
</evidence>
<dbReference type="Gene3D" id="3.20.20.300">
    <property type="entry name" value="Glycoside hydrolase, family 3, N-terminal domain"/>
    <property type="match status" value="1"/>
</dbReference>
<keyword evidence="2" id="KW-0964">Secreted</keyword>
<evidence type="ECO:0000259" key="8">
    <source>
        <dbReference type="SMART" id="SM01217"/>
    </source>
</evidence>
<reference evidence="9 10" key="2">
    <citation type="submission" date="2024-10" db="EMBL/GenBank/DDBJ databases">
        <authorList>
            <person name="Ryan C."/>
        </authorList>
    </citation>
    <scope>NUCLEOTIDE SEQUENCE [LARGE SCALE GENOMIC DNA]</scope>
</reference>